<dbReference type="Gene3D" id="3.10.129.10">
    <property type="entry name" value="Hotdog Thioesterase"/>
    <property type="match status" value="2"/>
</dbReference>
<name>A0A934INU0_9HYPH</name>
<evidence type="ECO:0000256" key="3">
    <source>
        <dbReference type="PROSITE-ProRule" id="PRU01106"/>
    </source>
</evidence>
<evidence type="ECO:0000259" key="4">
    <source>
        <dbReference type="PROSITE" id="PS51770"/>
    </source>
</evidence>
<protein>
    <submittedName>
        <fullName evidence="5">Acyl-CoA thioesterase</fullName>
    </submittedName>
</protein>
<feature type="domain" description="HotDog ACOT-type" evidence="4">
    <location>
        <begin position="8"/>
        <end position="120"/>
    </location>
</feature>
<dbReference type="InterPro" id="IPR040170">
    <property type="entry name" value="Cytosol_ACT"/>
</dbReference>
<sequence>MTASAGGEARATSLLDVVFPGETNHHGTLFGGAALAKMDKVAFITATRHAPATFVTASCERIDFLEPARLGDIVELVGRVVRAGRRSLGVKVTLTAEAPVSGERRRVAVGIFNMVAVDAAAAMPEPPAAAPPATGGRVTMADFVMPGETSHYGSLYGGRALAAMGKAAFITASRACRRPVVLASTKRLDFTDQIGVGELIEIDAAVVATGRTSLTVAVTLTAETPANGERRPCGHGTFVMVATAAAGAAPAGGAAAA</sequence>
<accession>A0A934INU0</accession>
<dbReference type="AlphaFoldDB" id="A0A934INU0"/>
<dbReference type="PANTHER" id="PTHR11049:SF24">
    <property type="entry name" value="CYTOSOLIC ACYL COENZYME A THIOESTER HYDROLASE"/>
    <property type="match status" value="1"/>
</dbReference>
<dbReference type="InterPro" id="IPR033120">
    <property type="entry name" value="HOTDOG_ACOT"/>
</dbReference>
<keyword evidence="2 3" id="KW-0378">Hydrolase</keyword>
<dbReference type="InterPro" id="IPR006683">
    <property type="entry name" value="Thioestr_dom"/>
</dbReference>
<dbReference type="PROSITE" id="PS51770">
    <property type="entry name" value="HOTDOG_ACOT"/>
    <property type="match status" value="2"/>
</dbReference>
<evidence type="ECO:0000256" key="1">
    <source>
        <dbReference type="ARBA" id="ARBA00010458"/>
    </source>
</evidence>
<dbReference type="EMBL" id="JAEKJA010000005">
    <property type="protein sequence ID" value="MBJ3775612.1"/>
    <property type="molecule type" value="Genomic_DNA"/>
</dbReference>
<comment type="similarity">
    <text evidence="1">Belongs to the acyl coenzyme A hydrolase family.</text>
</comment>
<evidence type="ECO:0000313" key="5">
    <source>
        <dbReference type="EMBL" id="MBJ3775612.1"/>
    </source>
</evidence>
<reference evidence="5" key="1">
    <citation type="submission" date="2020-12" db="EMBL/GenBank/DDBJ databases">
        <title>Bacterial taxonomy.</title>
        <authorList>
            <person name="Pan X."/>
        </authorList>
    </citation>
    <scope>NUCLEOTIDE SEQUENCE</scope>
    <source>
        <strain evidence="5">B2012</strain>
    </source>
</reference>
<dbReference type="PANTHER" id="PTHR11049">
    <property type="entry name" value="ACYL COENZYME A THIOESTER HYDROLASE"/>
    <property type="match status" value="1"/>
</dbReference>
<comment type="caution">
    <text evidence="5">The sequence shown here is derived from an EMBL/GenBank/DDBJ whole genome shotgun (WGS) entry which is preliminary data.</text>
</comment>
<proteinExistence type="inferred from homology"/>
<keyword evidence="6" id="KW-1185">Reference proteome</keyword>
<dbReference type="RefSeq" id="WP_198881492.1">
    <property type="nucleotide sequence ID" value="NZ_JAEKJA010000005.1"/>
</dbReference>
<evidence type="ECO:0000256" key="2">
    <source>
        <dbReference type="ARBA" id="ARBA00022801"/>
    </source>
</evidence>
<organism evidence="5 6">
    <name type="scientific">Acuticoccus mangrovi</name>
    <dbReference type="NCBI Taxonomy" id="2796142"/>
    <lineage>
        <taxon>Bacteria</taxon>
        <taxon>Pseudomonadati</taxon>
        <taxon>Pseudomonadota</taxon>
        <taxon>Alphaproteobacteria</taxon>
        <taxon>Hyphomicrobiales</taxon>
        <taxon>Amorphaceae</taxon>
        <taxon>Acuticoccus</taxon>
    </lineage>
</organism>
<dbReference type="Proteomes" id="UP000609531">
    <property type="component" value="Unassembled WGS sequence"/>
</dbReference>
<gene>
    <name evidence="5" type="ORF">JCR33_07950</name>
</gene>
<dbReference type="GO" id="GO:0052816">
    <property type="term" value="F:long-chain fatty acyl-CoA hydrolase activity"/>
    <property type="evidence" value="ECO:0007669"/>
    <property type="project" value="TreeGrafter"/>
</dbReference>
<dbReference type="SUPFAM" id="SSF54637">
    <property type="entry name" value="Thioesterase/thiol ester dehydrase-isomerase"/>
    <property type="match status" value="2"/>
</dbReference>
<dbReference type="GO" id="GO:0006637">
    <property type="term" value="P:acyl-CoA metabolic process"/>
    <property type="evidence" value="ECO:0007669"/>
    <property type="project" value="TreeGrafter"/>
</dbReference>
<dbReference type="InterPro" id="IPR029069">
    <property type="entry name" value="HotDog_dom_sf"/>
</dbReference>
<dbReference type="Pfam" id="PF03061">
    <property type="entry name" value="4HBT"/>
    <property type="match status" value="2"/>
</dbReference>
<dbReference type="GO" id="GO:0005829">
    <property type="term" value="C:cytosol"/>
    <property type="evidence" value="ECO:0007669"/>
    <property type="project" value="TreeGrafter"/>
</dbReference>
<evidence type="ECO:0000313" key="6">
    <source>
        <dbReference type="Proteomes" id="UP000609531"/>
    </source>
</evidence>
<dbReference type="GO" id="GO:0009062">
    <property type="term" value="P:fatty acid catabolic process"/>
    <property type="evidence" value="ECO:0007669"/>
    <property type="project" value="TreeGrafter"/>
</dbReference>
<feature type="domain" description="HotDog ACOT-type" evidence="4">
    <location>
        <begin position="134"/>
        <end position="246"/>
    </location>
</feature>
<dbReference type="CDD" id="cd03442">
    <property type="entry name" value="BFIT_BACH"/>
    <property type="match status" value="2"/>
</dbReference>